<reference evidence="6 7" key="1">
    <citation type="submission" date="2015-05" db="EMBL/GenBank/DDBJ databases">
        <title>Photobacterium galathea sp. nov.</title>
        <authorList>
            <person name="Machado H."/>
            <person name="Gram L."/>
        </authorList>
    </citation>
    <scope>NUCLEOTIDE SEQUENCE [LARGE SCALE GENOMIC DNA]</scope>
    <source>
        <strain evidence="6 7">DSM 25995</strain>
    </source>
</reference>
<evidence type="ECO:0000313" key="7">
    <source>
        <dbReference type="Proteomes" id="UP000036426"/>
    </source>
</evidence>
<keyword evidence="1" id="KW-0378">Hydrolase</keyword>
<dbReference type="SUPFAM" id="SSF51445">
    <property type="entry name" value="(Trans)glycosidases"/>
    <property type="match status" value="1"/>
</dbReference>
<evidence type="ECO:0000256" key="1">
    <source>
        <dbReference type="ARBA" id="ARBA00022801"/>
    </source>
</evidence>
<dbReference type="InterPro" id="IPR013783">
    <property type="entry name" value="Ig-like_fold"/>
</dbReference>
<organism evidence="6 7">
    <name type="scientific">Photobacterium aphoticum</name>
    <dbReference type="NCBI Taxonomy" id="754436"/>
    <lineage>
        <taxon>Bacteria</taxon>
        <taxon>Pseudomonadati</taxon>
        <taxon>Pseudomonadota</taxon>
        <taxon>Gammaproteobacteria</taxon>
        <taxon>Vibrionales</taxon>
        <taxon>Vibrionaceae</taxon>
        <taxon>Photobacterium</taxon>
    </lineage>
</organism>
<dbReference type="PATRIC" id="fig|754436.4.peg.310"/>
<evidence type="ECO:0000256" key="4">
    <source>
        <dbReference type="PIRSR" id="PIRSR036918-51"/>
    </source>
</evidence>
<protein>
    <submittedName>
        <fullName evidence="6">Maltodextrin glucosidase</fullName>
    </submittedName>
</protein>
<dbReference type="InterPro" id="IPR017069">
    <property type="entry name" value="MalZ"/>
</dbReference>
<dbReference type="PIRSF" id="PIRSF036918">
    <property type="entry name" value="Maltodextrin_glucosidase"/>
    <property type="match status" value="1"/>
</dbReference>
<sequence length="623" mass="71976">MTNKPFFYHGQDPNWVTVRDNNNSEQQLHLTLVSEADTLISTIFVRCDPDNEEELIEMTRGETLNRLQYWHAAIPVNEDQPITHYCFKIMQNSRQWWLHGNGVSPRVPGREAHFKYNRVHQPPAWMQSQVFYQIFPDRFHNGDPSISVKTDEYCLRGNERPTIALPWGHPVSEHGQNGPNEFFGGDIKGIHDKLDYLQDLGVTALYLNPIFTAPSNHKYDTTDYRNIDPHLGTNAQFADMVADLHQRDMKIMLDAVYNHTSVDHPWFDRYGRQTEHKGAFNHPDSPYRDFYQFTGDTNDYIGWKGIDSLPKLNFSNPEVQDYIYAGDDAVIKSWLRPPYNIDGWRFDVIHMLGEGKGAKNNAHYVKAFRESAKSVNPDCFILGEHFFEATSWLHGDQEDGAMNYYGFAHPLRAFFAHQDISYHNCQIDAEVLVEWLNEARSKVPWLNQLSQLNQLDSHDTMRFLTLLDGDTDTMKLALLMLFTYVGTPCVYYGTEVALEGGQDPDNRRCFPWERTETAHPMFDYVQQLIKQRKQSKALQSGSIQWLYAEHQQLAFARSYGDEQQICIINNSQYAKTLSIPMWQIGLHNANVVDGFTRDEWEVKDGILTLTLAGKEGMLLSVRA</sequence>
<dbReference type="InterPro" id="IPR032091">
    <property type="entry name" value="Malt_amylase-like_C"/>
</dbReference>
<proteinExistence type="predicted"/>
<dbReference type="GO" id="GO:0005975">
    <property type="term" value="P:carbohydrate metabolic process"/>
    <property type="evidence" value="ECO:0007669"/>
    <property type="project" value="InterPro"/>
</dbReference>
<evidence type="ECO:0000313" key="6">
    <source>
        <dbReference type="EMBL" id="KLV02758.1"/>
    </source>
</evidence>
<dbReference type="PANTHER" id="PTHR10357">
    <property type="entry name" value="ALPHA-AMYLASE FAMILY MEMBER"/>
    <property type="match status" value="1"/>
</dbReference>
<gene>
    <name evidence="6" type="ORF">ABT58_01480</name>
</gene>
<feature type="domain" description="Glycosyl hydrolase family 13 catalytic" evidence="5">
    <location>
        <begin position="133"/>
        <end position="532"/>
    </location>
</feature>
<dbReference type="EMBL" id="LDOV01000003">
    <property type="protein sequence ID" value="KLV02758.1"/>
    <property type="molecule type" value="Genomic_DNA"/>
</dbReference>
<dbReference type="SUPFAM" id="SSF51011">
    <property type="entry name" value="Glycosyl hydrolase domain"/>
    <property type="match status" value="1"/>
</dbReference>
<evidence type="ECO:0000256" key="3">
    <source>
        <dbReference type="PIRSR" id="PIRSR036918-50"/>
    </source>
</evidence>
<dbReference type="GO" id="GO:0004558">
    <property type="term" value="F:alpha-1,4-glucosidase activity"/>
    <property type="evidence" value="ECO:0007669"/>
    <property type="project" value="InterPro"/>
</dbReference>
<dbReference type="Gene3D" id="2.60.40.1180">
    <property type="entry name" value="Golgi alpha-mannosidase II"/>
    <property type="match status" value="1"/>
</dbReference>
<dbReference type="InterPro" id="IPR004185">
    <property type="entry name" value="Glyco_hydro_13_lg-like_dom"/>
</dbReference>
<accession>A0A0J1GSR9</accession>
<dbReference type="SUPFAM" id="SSF81296">
    <property type="entry name" value="E set domains"/>
    <property type="match status" value="1"/>
</dbReference>
<keyword evidence="2" id="KW-0326">Glycosidase</keyword>
<feature type="active site" description="Proton donor" evidence="3">
    <location>
        <position position="384"/>
    </location>
</feature>
<comment type="caution">
    <text evidence="6">The sequence shown here is derived from an EMBL/GenBank/DDBJ whole genome shotgun (WGS) entry which is preliminary data.</text>
</comment>
<evidence type="ECO:0000256" key="2">
    <source>
        <dbReference type="ARBA" id="ARBA00023295"/>
    </source>
</evidence>
<dbReference type="Proteomes" id="UP000036426">
    <property type="component" value="Unassembled WGS sequence"/>
</dbReference>
<dbReference type="Gene3D" id="3.20.20.80">
    <property type="entry name" value="Glycosidases"/>
    <property type="match status" value="1"/>
</dbReference>
<dbReference type="SMART" id="SM00642">
    <property type="entry name" value="Aamy"/>
    <property type="match status" value="1"/>
</dbReference>
<dbReference type="InterPro" id="IPR013780">
    <property type="entry name" value="Glyco_hydro_b"/>
</dbReference>
<name>A0A0J1GSR9_9GAMM</name>
<dbReference type="GO" id="GO:0005737">
    <property type="term" value="C:cytoplasm"/>
    <property type="evidence" value="ECO:0007669"/>
    <property type="project" value="InterPro"/>
</dbReference>
<dbReference type="Pfam" id="PF16657">
    <property type="entry name" value="Malt_amylase_C"/>
    <property type="match status" value="1"/>
</dbReference>
<dbReference type="PANTHER" id="PTHR10357:SF210">
    <property type="entry name" value="MALTODEXTRIN GLUCOSIDASE"/>
    <property type="match status" value="1"/>
</dbReference>
<dbReference type="CDD" id="cd11338">
    <property type="entry name" value="AmyAc_CMD"/>
    <property type="match status" value="1"/>
</dbReference>
<dbReference type="Gene3D" id="2.60.40.10">
    <property type="entry name" value="Immunoglobulins"/>
    <property type="match status" value="1"/>
</dbReference>
<dbReference type="NCBIfam" id="NF008051">
    <property type="entry name" value="PRK10785.1"/>
    <property type="match status" value="1"/>
</dbReference>
<dbReference type="OrthoDB" id="9805159at2"/>
<dbReference type="CDD" id="cd02857">
    <property type="entry name" value="E_set_CDase_PDE_N"/>
    <property type="match status" value="1"/>
</dbReference>
<feature type="site" description="Transition state stabilizer" evidence="4">
    <location>
        <position position="459"/>
    </location>
</feature>
<dbReference type="RefSeq" id="WP_047872594.1">
    <property type="nucleotide sequence ID" value="NZ_BMYC01000002.1"/>
</dbReference>
<dbReference type="InterPro" id="IPR006047">
    <property type="entry name" value="GH13_cat_dom"/>
</dbReference>
<dbReference type="Pfam" id="PF00128">
    <property type="entry name" value="Alpha-amylase"/>
    <property type="match status" value="1"/>
</dbReference>
<keyword evidence="7" id="KW-1185">Reference proteome</keyword>
<dbReference type="AlphaFoldDB" id="A0A0J1GSR9"/>
<feature type="active site" description="Nucleophile" evidence="3">
    <location>
        <position position="347"/>
    </location>
</feature>
<evidence type="ECO:0000259" key="5">
    <source>
        <dbReference type="SMART" id="SM00642"/>
    </source>
</evidence>
<dbReference type="InterPro" id="IPR014756">
    <property type="entry name" value="Ig_E-set"/>
</dbReference>
<dbReference type="InterPro" id="IPR017853">
    <property type="entry name" value="GH"/>
</dbReference>